<reference evidence="1 2" key="1">
    <citation type="submission" date="2024-08" db="EMBL/GenBank/DDBJ databases">
        <title>The draft genome of Apodemus speciosus.</title>
        <authorList>
            <person name="Nabeshima K."/>
            <person name="Suzuki S."/>
            <person name="Onuma M."/>
        </authorList>
    </citation>
    <scope>NUCLEOTIDE SEQUENCE [LARGE SCALE GENOMIC DNA]</scope>
    <source>
        <strain evidence="1">IB14-021</strain>
    </source>
</reference>
<proteinExistence type="predicted"/>
<protein>
    <submittedName>
        <fullName evidence="1">Beta-galactosidase-1-like protein</fullName>
    </submittedName>
</protein>
<keyword evidence="2" id="KW-1185">Reference proteome</keyword>
<comment type="caution">
    <text evidence="1">The sequence shown here is derived from an EMBL/GenBank/DDBJ whole genome shotgun (WGS) entry which is preliminary data.</text>
</comment>
<accession>A0ABQ0EDS9</accession>
<name>A0ABQ0EDS9_APOSI</name>
<dbReference type="EMBL" id="BAAFST010000001">
    <property type="protein sequence ID" value="GAB1285114.1"/>
    <property type="molecule type" value="Genomic_DNA"/>
</dbReference>
<evidence type="ECO:0000313" key="2">
    <source>
        <dbReference type="Proteomes" id="UP001623349"/>
    </source>
</evidence>
<organism evidence="1 2">
    <name type="scientific">Apodemus speciosus</name>
    <name type="common">Large Japanese field mouse</name>
    <dbReference type="NCBI Taxonomy" id="105296"/>
    <lineage>
        <taxon>Eukaryota</taxon>
        <taxon>Metazoa</taxon>
        <taxon>Chordata</taxon>
        <taxon>Craniata</taxon>
        <taxon>Vertebrata</taxon>
        <taxon>Euteleostomi</taxon>
        <taxon>Mammalia</taxon>
        <taxon>Eutheria</taxon>
        <taxon>Euarchontoglires</taxon>
        <taxon>Glires</taxon>
        <taxon>Rodentia</taxon>
        <taxon>Myomorpha</taxon>
        <taxon>Muroidea</taxon>
        <taxon>Muridae</taxon>
        <taxon>Murinae</taxon>
        <taxon>Apodemus</taxon>
    </lineage>
</organism>
<dbReference type="Proteomes" id="UP001623349">
    <property type="component" value="Unassembled WGS sequence"/>
</dbReference>
<evidence type="ECO:0000313" key="1">
    <source>
        <dbReference type="EMBL" id="GAB1285114.1"/>
    </source>
</evidence>
<gene>
    <name evidence="1" type="ORF">APTSU1_000034400</name>
</gene>
<sequence length="37" mass="4092">MGLTWAGTGQCGVHNRPYTCQDCCCLVTRSTKSHCWS</sequence>